<comment type="subcellular location">
    <subcellularLocation>
        <location evidence="8">Cell inner membrane</location>
        <topology evidence="8">Multi-pass membrane protein</topology>
    </subcellularLocation>
    <subcellularLocation>
        <location evidence="1">Cell membrane</location>
        <topology evidence="1">Multi-pass membrane protein</topology>
    </subcellularLocation>
</comment>
<evidence type="ECO:0000313" key="11">
    <source>
        <dbReference type="Proteomes" id="UP001157353"/>
    </source>
</evidence>
<evidence type="ECO:0000256" key="8">
    <source>
        <dbReference type="RuleBase" id="RU365088"/>
    </source>
</evidence>
<feature type="transmembrane region" description="Helical" evidence="8">
    <location>
        <begin position="236"/>
        <end position="257"/>
    </location>
</feature>
<dbReference type="Gene3D" id="1.20.1720.10">
    <property type="entry name" value="Multidrug resistance protein D"/>
    <property type="match status" value="1"/>
</dbReference>
<proteinExistence type="inferred from homology"/>
<feature type="transmembrane region" description="Helical" evidence="8">
    <location>
        <begin position="133"/>
        <end position="155"/>
    </location>
</feature>
<accession>A0ABQ6E4Z3</accession>
<dbReference type="InterPro" id="IPR020846">
    <property type="entry name" value="MFS_dom"/>
</dbReference>
<feature type="transmembrane region" description="Helical" evidence="8">
    <location>
        <begin position="75"/>
        <end position="93"/>
    </location>
</feature>
<feature type="transmembrane region" description="Helical" evidence="8">
    <location>
        <begin position="99"/>
        <end position="121"/>
    </location>
</feature>
<keyword evidence="11" id="KW-1185">Reference proteome</keyword>
<dbReference type="Proteomes" id="UP001157353">
    <property type="component" value="Unassembled WGS sequence"/>
</dbReference>
<dbReference type="InterPro" id="IPR005829">
    <property type="entry name" value="Sugar_transporter_CS"/>
</dbReference>
<evidence type="ECO:0000256" key="5">
    <source>
        <dbReference type="ARBA" id="ARBA00022692"/>
    </source>
</evidence>
<keyword evidence="3 8" id="KW-0813">Transport</keyword>
<dbReference type="InterPro" id="IPR011701">
    <property type="entry name" value="MFS"/>
</dbReference>
<evidence type="ECO:0000256" key="3">
    <source>
        <dbReference type="ARBA" id="ARBA00022448"/>
    </source>
</evidence>
<feature type="transmembrane region" description="Helical" evidence="8">
    <location>
        <begin position="161"/>
        <end position="187"/>
    </location>
</feature>
<comment type="similarity">
    <text evidence="2 8">Belongs to the major facilitator superfamily. Bcr/CmlA family.</text>
</comment>
<dbReference type="NCBIfam" id="TIGR00710">
    <property type="entry name" value="efflux_Bcr_CflA"/>
    <property type="match status" value="1"/>
</dbReference>
<evidence type="ECO:0000256" key="6">
    <source>
        <dbReference type="ARBA" id="ARBA00022989"/>
    </source>
</evidence>
<dbReference type="RefSeq" id="WP_284205560.1">
    <property type="nucleotide sequence ID" value="NZ_BSPQ01000025.1"/>
</dbReference>
<keyword evidence="8" id="KW-0997">Cell inner membrane</keyword>
<feature type="transmembrane region" description="Helical" evidence="8">
    <location>
        <begin position="277"/>
        <end position="294"/>
    </location>
</feature>
<dbReference type="PROSITE" id="PS50850">
    <property type="entry name" value="MFS"/>
    <property type="match status" value="1"/>
</dbReference>
<evidence type="ECO:0000256" key="2">
    <source>
        <dbReference type="ARBA" id="ARBA00006236"/>
    </source>
</evidence>
<feature type="transmembrane region" description="Helical" evidence="8">
    <location>
        <begin position="7"/>
        <end position="24"/>
    </location>
</feature>
<evidence type="ECO:0000256" key="7">
    <source>
        <dbReference type="ARBA" id="ARBA00023136"/>
    </source>
</evidence>
<dbReference type="CDD" id="cd17320">
    <property type="entry name" value="MFS_MdfA_MDR_like"/>
    <property type="match status" value="1"/>
</dbReference>
<feature type="transmembrane region" description="Helical" evidence="8">
    <location>
        <begin position="208"/>
        <end position="230"/>
    </location>
</feature>
<feature type="transmembrane region" description="Helical" evidence="8">
    <location>
        <begin position="300"/>
        <end position="320"/>
    </location>
</feature>
<evidence type="ECO:0000256" key="4">
    <source>
        <dbReference type="ARBA" id="ARBA00022475"/>
    </source>
</evidence>
<dbReference type="InterPro" id="IPR004812">
    <property type="entry name" value="Efflux_drug-R_Bcr/CmlA"/>
</dbReference>
<gene>
    <name evidence="10" type="ORF">GCM10007916_35280</name>
</gene>
<feature type="transmembrane region" description="Helical" evidence="8">
    <location>
        <begin position="44"/>
        <end position="63"/>
    </location>
</feature>
<dbReference type="EMBL" id="BSPQ01000025">
    <property type="protein sequence ID" value="GLS92456.1"/>
    <property type="molecule type" value="Genomic_DNA"/>
</dbReference>
<name>A0ABQ6E4Z3_9GAMM</name>
<dbReference type="SUPFAM" id="SSF103473">
    <property type="entry name" value="MFS general substrate transporter"/>
    <property type="match status" value="1"/>
</dbReference>
<evidence type="ECO:0000256" key="1">
    <source>
        <dbReference type="ARBA" id="ARBA00004651"/>
    </source>
</evidence>
<evidence type="ECO:0000259" key="9">
    <source>
        <dbReference type="PROSITE" id="PS50850"/>
    </source>
</evidence>
<feature type="domain" description="Major facilitator superfamily (MFS) profile" evidence="9">
    <location>
        <begin position="9"/>
        <end position="388"/>
    </location>
</feature>
<keyword evidence="5 8" id="KW-0812">Transmembrane</keyword>
<sequence length="395" mass="42031">MQTTIPIKLILLLAAVFAMTPFAINSYLPAVPLIATDMGVNTSTISITVSIYIFGMAIGQLIGGPLSDKVGRKKIMVAGLVIFAVFSLMLSATKSVELFWLWRVLQSIGGGIAVVGVSATIRDVAEGQQAAKLFSLIALIMMAAPSLAPSIGTLILNTLSWHWIFSLSGMLALAVAVAAVLIMPPQLKKTHKPKSIGFKGVFQHKQALGYLASVAFSYSVLITFITNAPFVYLINYGVSTTLFSSLFIANITGLIAINRLNSYLLNRFDPERLLPNFIKLQLIGTSVLIASQLFAPESLWFAVCGFVLSIAANGGIMANANASFMRHFGKNAGTASAALGATQFFVGASISAVAALLSQHSLWPMIIIMFSCALLSLFGAITANRRNHIHQSSAG</sequence>
<feature type="transmembrane region" description="Helical" evidence="8">
    <location>
        <begin position="332"/>
        <end position="356"/>
    </location>
</feature>
<feature type="transmembrane region" description="Helical" evidence="8">
    <location>
        <begin position="362"/>
        <end position="383"/>
    </location>
</feature>
<dbReference type="PANTHER" id="PTHR23502:SF132">
    <property type="entry name" value="POLYAMINE TRANSPORTER 2-RELATED"/>
    <property type="match status" value="1"/>
</dbReference>
<evidence type="ECO:0000313" key="10">
    <source>
        <dbReference type="EMBL" id="GLS92456.1"/>
    </source>
</evidence>
<protein>
    <recommendedName>
        <fullName evidence="8">Bcr/CflA family efflux transporter</fullName>
    </recommendedName>
</protein>
<reference evidence="11" key="1">
    <citation type="journal article" date="2019" name="Int. J. Syst. Evol. Microbiol.">
        <title>The Global Catalogue of Microorganisms (GCM) 10K type strain sequencing project: providing services to taxonomists for standard genome sequencing and annotation.</title>
        <authorList>
            <consortium name="The Broad Institute Genomics Platform"/>
            <consortium name="The Broad Institute Genome Sequencing Center for Infectious Disease"/>
            <person name="Wu L."/>
            <person name="Ma J."/>
        </authorList>
    </citation>
    <scope>NUCLEOTIDE SEQUENCE [LARGE SCALE GENOMIC DNA]</scope>
    <source>
        <strain evidence="11">NBRC 103166</strain>
    </source>
</reference>
<comment type="caution">
    <text evidence="10">The sequence shown here is derived from an EMBL/GenBank/DDBJ whole genome shotgun (WGS) entry which is preliminary data.</text>
</comment>
<dbReference type="InterPro" id="IPR036259">
    <property type="entry name" value="MFS_trans_sf"/>
</dbReference>
<keyword evidence="4" id="KW-1003">Cell membrane</keyword>
<dbReference type="PANTHER" id="PTHR23502">
    <property type="entry name" value="MAJOR FACILITATOR SUPERFAMILY"/>
    <property type="match status" value="1"/>
</dbReference>
<keyword evidence="6 8" id="KW-1133">Transmembrane helix</keyword>
<dbReference type="PROSITE" id="PS00216">
    <property type="entry name" value="SUGAR_TRANSPORT_1"/>
    <property type="match status" value="1"/>
</dbReference>
<keyword evidence="7 8" id="KW-0472">Membrane</keyword>
<dbReference type="Pfam" id="PF07690">
    <property type="entry name" value="MFS_1"/>
    <property type="match status" value="1"/>
</dbReference>
<organism evidence="10 11">
    <name type="scientific">Psychromonas marina</name>
    <dbReference type="NCBI Taxonomy" id="88364"/>
    <lineage>
        <taxon>Bacteria</taxon>
        <taxon>Pseudomonadati</taxon>
        <taxon>Pseudomonadota</taxon>
        <taxon>Gammaproteobacteria</taxon>
        <taxon>Alteromonadales</taxon>
        <taxon>Psychromonadaceae</taxon>
        <taxon>Psychromonas</taxon>
    </lineage>
</organism>